<comment type="caution">
    <text evidence="1">The sequence shown here is derived from an EMBL/GenBank/DDBJ whole genome shotgun (WGS) entry which is preliminary data.</text>
</comment>
<dbReference type="Proteomes" id="UP001055247">
    <property type="component" value="Unassembled WGS sequence"/>
</dbReference>
<keyword evidence="2" id="KW-1185">Reference proteome</keyword>
<organism evidence="1 2">
    <name type="scientific">Methylobacterium hispanicum</name>
    <dbReference type="NCBI Taxonomy" id="270350"/>
    <lineage>
        <taxon>Bacteria</taxon>
        <taxon>Pseudomonadati</taxon>
        <taxon>Pseudomonadota</taxon>
        <taxon>Alphaproteobacteria</taxon>
        <taxon>Hyphomicrobiales</taxon>
        <taxon>Methylobacteriaceae</taxon>
        <taxon>Methylobacterium</taxon>
    </lineage>
</organism>
<accession>A0AAV4ZUL0</accession>
<sequence length="96" mass="10975">MDVKEAIKRAKTYVAETFSDEDIIDVGLEEVRRDEDGRHWLITVGFSRASPRLRASRIKENSILGYNPDLPRVYKVVTLSNQDGDMISITNRAVEH</sequence>
<proteinExistence type="predicted"/>
<protein>
    <submittedName>
        <fullName evidence="1">Uncharacterized protein</fullName>
    </submittedName>
</protein>
<dbReference type="RefSeq" id="WP_066921729.1">
    <property type="nucleotide sequence ID" value="NZ_BPQO01000030.1"/>
</dbReference>
<dbReference type="AlphaFoldDB" id="A0AAV4ZUL0"/>
<gene>
    <name evidence="1" type="ORF">BHAOGJBA_5239</name>
</gene>
<reference evidence="1" key="2">
    <citation type="submission" date="2021-08" db="EMBL/GenBank/DDBJ databases">
        <authorList>
            <person name="Tani A."/>
            <person name="Ola A."/>
            <person name="Ogura Y."/>
            <person name="Katsura K."/>
            <person name="Hayashi T."/>
        </authorList>
    </citation>
    <scope>NUCLEOTIDE SEQUENCE</scope>
    <source>
        <strain evidence="1">DSM 16372</strain>
    </source>
</reference>
<evidence type="ECO:0000313" key="1">
    <source>
        <dbReference type="EMBL" id="GJD91690.1"/>
    </source>
</evidence>
<evidence type="ECO:0000313" key="2">
    <source>
        <dbReference type="Proteomes" id="UP001055247"/>
    </source>
</evidence>
<reference evidence="1" key="1">
    <citation type="journal article" date="2016" name="Front. Microbiol.">
        <title>Genome Sequence of the Piezophilic, Mesophilic Sulfate-Reducing Bacterium Desulfovibrio indicus J2T.</title>
        <authorList>
            <person name="Cao J."/>
            <person name="Maignien L."/>
            <person name="Shao Z."/>
            <person name="Alain K."/>
            <person name="Jebbar M."/>
        </authorList>
    </citation>
    <scope>NUCLEOTIDE SEQUENCE</scope>
    <source>
        <strain evidence="1">DSM 16372</strain>
    </source>
</reference>
<dbReference type="EMBL" id="BPQO01000030">
    <property type="protein sequence ID" value="GJD91690.1"/>
    <property type="molecule type" value="Genomic_DNA"/>
</dbReference>
<name>A0AAV4ZUL0_9HYPH</name>